<organism evidence="2 3">
    <name type="scientific">Methylocystis iwaonis</name>
    <dbReference type="NCBI Taxonomy" id="2885079"/>
    <lineage>
        <taxon>Bacteria</taxon>
        <taxon>Pseudomonadati</taxon>
        <taxon>Pseudomonadota</taxon>
        <taxon>Alphaproteobacteria</taxon>
        <taxon>Hyphomicrobiales</taxon>
        <taxon>Methylocystaceae</taxon>
        <taxon>Methylocystis</taxon>
    </lineage>
</organism>
<evidence type="ECO:0000313" key="2">
    <source>
        <dbReference type="EMBL" id="BDV34674.1"/>
    </source>
</evidence>
<name>A0ABM8E9K0_9HYPH</name>
<sequence length="75" mass="8493">MTESKKTKKTENTPLIGIDLSFGEALERFLQTDPKELASAIEKTKRRSDEIERSAAERRERLRSAAKGPAKKFSL</sequence>
<proteinExistence type="predicted"/>
<evidence type="ECO:0000256" key="1">
    <source>
        <dbReference type="SAM" id="MobiDB-lite"/>
    </source>
</evidence>
<keyword evidence="3" id="KW-1185">Reference proteome</keyword>
<evidence type="ECO:0000313" key="3">
    <source>
        <dbReference type="Proteomes" id="UP001317629"/>
    </source>
</evidence>
<feature type="region of interest" description="Disordered" evidence="1">
    <location>
        <begin position="40"/>
        <end position="75"/>
    </location>
</feature>
<feature type="compositionally biased region" description="Basic and acidic residues" evidence="1">
    <location>
        <begin position="47"/>
        <end position="63"/>
    </location>
</feature>
<reference evidence="2 3" key="1">
    <citation type="journal article" date="2023" name="Int. J. Syst. Evol. Microbiol.">
        <title>Methylocystis iwaonis sp. nov., a type II methane-oxidizing bacterium from surface soil of a rice paddy field in Japan, and emended description of the genus Methylocystis (ex Whittenbury et al. 1970) Bowman et al. 1993.</title>
        <authorList>
            <person name="Kaise H."/>
            <person name="Sawadogo J.B."/>
            <person name="Alam M.S."/>
            <person name="Ueno C."/>
            <person name="Dianou D."/>
            <person name="Shinjo R."/>
            <person name="Asakawa S."/>
        </authorList>
    </citation>
    <scope>NUCLEOTIDE SEQUENCE [LARGE SCALE GENOMIC DNA]</scope>
    <source>
        <strain evidence="2 3">SS37A-Re</strain>
    </source>
</reference>
<gene>
    <name evidence="2" type="ORF">SS37A_22030</name>
</gene>
<dbReference type="Proteomes" id="UP001317629">
    <property type="component" value="Chromosome"/>
</dbReference>
<protein>
    <submittedName>
        <fullName evidence="2">Uncharacterized protein</fullName>
    </submittedName>
</protein>
<dbReference type="EMBL" id="AP027142">
    <property type="protein sequence ID" value="BDV34674.1"/>
    <property type="molecule type" value="Genomic_DNA"/>
</dbReference>
<accession>A0ABM8E9K0</accession>